<accession>A0A9D1CHB0</accession>
<feature type="chain" id="PRO_5038409541" evidence="3">
    <location>
        <begin position="20"/>
        <end position="291"/>
    </location>
</feature>
<name>A0A9D1CHB0_9FIRM</name>
<dbReference type="SUPFAM" id="SSF53850">
    <property type="entry name" value="Periplasmic binding protein-like II"/>
    <property type="match status" value="1"/>
</dbReference>
<dbReference type="Gene3D" id="3.40.190.10">
    <property type="entry name" value="Periplasmic binding protein-like II"/>
    <property type="match status" value="2"/>
</dbReference>
<reference evidence="5" key="2">
    <citation type="journal article" date="2021" name="PeerJ">
        <title>Extensive microbial diversity within the chicken gut microbiome revealed by metagenomics and culture.</title>
        <authorList>
            <person name="Gilroy R."/>
            <person name="Ravi A."/>
            <person name="Getino M."/>
            <person name="Pursley I."/>
            <person name="Horton D.L."/>
            <person name="Alikhan N.F."/>
            <person name="Baker D."/>
            <person name="Gharbi K."/>
            <person name="Hall N."/>
            <person name="Watson M."/>
            <person name="Adriaenssens E.M."/>
            <person name="Foster-Nyarko E."/>
            <person name="Jarju S."/>
            <person name="Secka A."/>
            <person name="Antonio M."/>
            <person name="Oren A."/>
            <person name="Chaudhuri R.R."/>
            <person name="La Ragione R."/>
            <person name="Hildebrand F."/>
            <person name="Pallen M.J."/>
        </authorList>
    </citation>
    <scope>NUCLEOTIDE SEQUENCE</scope>
    <source>
        <strain evidence="5">ChiGjej2B2-12916</strain>
    </source>
</reference>
<dbReference type="PANTHER" id="PTHR35936">
    <property type="entry name" value="MEMBRANE-BOUND LYTIC MUREIN TRANSGLYCOSYLASE F"/>
    <property type="match status" value="1"/>
</dbReference>
<evidence type="ECO:0000259" key="4">
    <source>
        <dbReference type="SMART" id="SM00062"/>
    </source>
</evidence>
<dbReference type="Proteomes" id="UP000886879">
    <property type="component" value="Unassembled WGS sequence"/>
</dbReference>
<protein>
    <submittedName>
        <fullName evidence="5">Transporter substrate-binding domain-containing protein</fullName>
    </submittedName>
</protein>
<sequence length="291" mass="31006">MKKKLFALVLAAAMGLALAACSGGTDSGAASTPSAPAQTESAAPEGTAPAETTSGESDLAYVQEKGTLVVGITEFEPMDYQDENGNWVGFDADMATLFAESLGVEVEFQLIDWDSKIMELDGKTIDVAWNGMTLTEDVKEAMECSNPYFNNAQVVVVKADQADKYQTVDSIKDLSFSVESGSAGMEQAEAYSLNYTPAKSQANTLLEVASGTSDAAIIDYLMAVASTGEGTSYENLTYTVSLADEQYGVGFRKGSDLAEKLNEFFAEQYADGTMQKVAEKYGISEKLVEQP</sequence>
<evidence type="ECO:0000256" key="1">
    <source>
        <dbReference type="ARBA" id="ARBA00022729"/>
    </source>
</evidence>
<evidence type="ECO:0000256" key="3">
    <source>
        <dbReference type="SAM" id="SignalP"/>
    </source>
</evidence>
<dbReference type="PANTHER" id="PTHR35936:SF34">
    <property type="entry name" value="ABC TRANSPORTER EXTRACELLULAR-BINDING PROTEIN YCKB-RELATED"/>
    <property type="match status" value="1"/>
</dbReference>
<evidence type="ECO:0000313" key="6">
    <source>
        <dbReference type="Proteomes" id="UP000886879"/>
    </source>
</evidence>
<evidence type="ECO:0000313" key="5">
    <source>
        <dbReference type="EMBL" id="HIQ61387.1"/>
    </source>
</evidence>
<feature type="signal peptide" evidence="3">
    <location>
        <begin position="1"/>
        <end position="19"/>
    </location>
</feature>
<feature type="compositionally biased region" description="Low complexity" evidence="2">
    <location>
        <begin position="39"/>
        <end position="54"/>
    </location>
</feature>
<dbReference type="EMBL" id="DVFO01000078">
    <property type="protein sequence ID" value="HIQ61387.1"/>
    <property type="molecule type" value="Genomic_DNA"/>
</dbReference>
<feature type="compositionally biased region" description="Polar residues" evidence="2">
    <location>
        <begin position="28"/>
        <end position="38"/>
    </location>
</feature>
<organism evidence="5 6">
    <name type="scientific">Candidatus Enterenecus faecium</name>
    <dbReference type="NCBI Taxonomy" id="2840780"/>
    <lineage>
        <taxon>Bacteria</taxon>
        <taxon>Bacillati</taxon>
        <taxon>Bacillota</taxon>
        <taxon>Clostridia</taxon>
        <taxon>Eubacteriales</taxon>
        <taxon>Candidatus Enterenecus</taxon>
    </lineage>
</organism>
<feature type="domain" description="Solute-binding protein family 3/N-terminal" evidence="4">
    <location>
        <begin position="67"/>
        <end position="285"/>
    </location>
</feature>
<gene>
    <name evidence="5" type="ORF">IAD31_07320</name>
</gene>
<keyword evidence="1 3" id="KW-0732">Signal</keyword>
<dbReference type="PROSITE" id="PS51257">
    <property type="entry name" value="PROKAR_LIPOPROTEIN"/>
    <property type="match status" value="1"/>
</dbReference>
<comment type="caution">
    <text evidence="5">The sequence shown here is derived from an EMBL/GenBank/DDBJ whole genome shotgun (WGS) entry which is preliminary data.</text>
</comment>
<proteinExistence type="predicted"/>
<reference evidence="5" key="1">
    <citation type="submission" date="2020-10" db="EMBL/GenBank/DDBJ databases">
        <authorList>
            <person name="Gilroy R."/>
        </authorList>
    </citation>
    <scope>NUCLEOTIDE SEQUENCE</scope>
    <source>
        <strain evidence="5">ChiGjej2B2-12916</strain>
    </source>
</reference>
<dbReference type="Pfam" id="PF00497">
    <property type="entry name" value="SBP_bac_3"/>
    <property type="match status" value="1"/>
</dbReference>
<dbReference type="SMART" id="SM00062">
    <property type="entry name" value="PBPb"/>
    <property type="match status" value="1"/>
</dbReference>
<feature type="region of interest" description="Disordered" evidence="2">
    <location>
        <begin position="27"/>
        <end position="57"/>
    </location>
</feature>
<dbReference type="AlphaFoldDB" id="A0A9D1CHB0"/>
<dbReference type="InterPro" id="IPR001638">
    <property type="entry name" value="Solute-binding_3/MltF_N"/>
</dbReference>
<evidence type="ECO:0000256" key="2">
    <source>
        <dbReference type="SAM" id="MobiDB-lite"/>
    </source>
</evidence>